<dbReference type="EMBL" id="RJQC01000002">
    <property type="protein sequence ID" value="RNM30403.1"/>
    <property type="molecule type" value="Genomic_DNA"/>
</dbReference>
<feature type="signal peptide" evidence="1">
    <location>
        <begin position="1"/>
        <end position="21"/>
    </location>
</feature>
<evidence type="ECO:0000313" key="2">
    <source>
        <dbReference type="EMBL" id="RNM30403.1"/>
    </source>
</evidence>
<evidence type="ECO:0000313" key="3">
    <source>
        <dbReference type="Proteomes" id="UP000276568"/>
    </source>
</evidence>
<dbReference type="PROSITE" id="PS51257">
    <property type="entry name" value="PROKAR_LIPOPROTEIN"/>
    <property type="match status" value="1"/>
</dbReference>
<dbReference type="OrthoDB" id="6520455at2"/>
<accession>A0A3N0I059</accession>
<comment type="caution">
    <text evidence="2">The sequence shown here is derived from an EMBL/GenBank/DDBJ whole genome shotgun (WGS) entry which is preliminary data.</text>
</comment>
<feature type="chain" id="PRO_5039472098" description="DUF5105 domain-containing protein" evidence="1">
    <location>
        <begin position="22"/>
        <end position="229"/>
    </location>
</feature>
<evidence type="ECO:0000256" key="1">
    <source>
        <dbReference type="SAM" id="SignalP"/>
    </source>
</evidence>
<keyword evidence="1" id="KW-0732">Signal</keyword>
<dbReference type="RefSeq" id="WP_128520317.1">
    <property type="nucleotide sequence ID" value="NZ_RJQC01000002.1"/>
</dbReference>
<name>A0A3N0I059_9FIRM</name>
<organism evidence="2 3">
    <name type="scientific">Absicoccus porci</name>
    <dbReference type="NCBI Taxonomy" id="2486576"/>
    <lineage>
        <taxon>Bacteria</taxon>
        <taxon>Bacillati</taxon>
        <taxon>Bacillota</taxon>
        <taxon>Erysipelotrichia</taxon>
        <taxon>Erysipelotrichales</taxon>
        <taxon>Erysipelotrichaceae</taxon>
        <taxon>Absicoccus</taxon>
    </lineage>
</organism>
<gene>
    <name evidence="2" type="ORF">EDX97_06335</name>
</gene>
<protein>
    <recommendedName>
        <fullName evidence="4">DUF5105 domain-containing protein</fullName>
    </recommendedName>
</protein>
<keyword evidence="3" id="KW-1185">Reference proteome</keyword>
<dbReference type="AlphaFoldDB" id="A0A3N0I059"/>
<reference evidence="2 3" key="1">
    <citation type="submission" date="2018-11" db="EMBL/GenBank/DDBJ databases">
        <title>Clostridium sp. nov., a member of the family Erysipelotrichaceae isolated from pig faeces.</title>
        <authorList>
            <person name="Chang Y.-H."/>
        </authorList>
    </citation>
    <scope>NUCLEOTIDE SEQUENCE [LARGE SCALE GENOMIC DNA]</scope>
    <source>
        <strain evidence="2 3">YH-panp20</strain>
    </source>
</reference>
<proteinExistence type="predicted"/>
<evidence type="ECO:0008006" key="4">
    <source>
        <dbReference type="Google" id="ProtNLM"/>
    </source>
</evidence>
<dbReference type="Proteomes" id="UP000276568">
    <property type="component" value="Unassembled WGS sequence"/>
</dbReference>
<sequence length="229" mass="25868">MKRLLACVMAVLLVFSMSGCAQDTSKQDAETVVTKYYDQLKKGEFDEATKLCTSDVSDDNEYGIITDSMDQMIEEMSTSFDFNDSQNQKVKDVANQFAKNTVKQYVRSYEIQKDDTSVNDDKDKVTVKVTIKGIDMNSFTNVTNDASITNSIQEKYEPKMESLQANNATDEQINDLMVEIITDLFNTYGSKLDGLKSVERKEKLTLAKKDNTWKIKKISVSEKENATNA</sequence>